<dbReference type="Proteomes" id="UP000192906">
    <property type="component" value="Unassembled WGS sequence"/>
</dbReference>
<dbReference type="InterPro" id="IPR029044">
    <property type="entry name" value="Nucleotide-diphossugar_trans"/>
</dbReference>
<reference evidence="2" key="1">
    <citation type="submission" date="2017-04" db="EMBL/GenBank/DDBJ databases">
        <authorList>
            <person name="Varghese N."/>
            <person name="Submissions S."/>
        </authorList>
    </citation>
    <scope>NUCLEOTIDE SEQUENCE [LARGE SCALE GENOMIC DNA]</scope>
    <source>
        <strain evidence="2">K3S</strain>
    </source>
</reference>
<organism evidence="1 2">
    <name type="scientific">Desulfovibrio gilichinskyi</name>
    <dbReference type="NCBI Taxonomy" id="1519643"/>
    <lineage>
        <taxon>Bacteria</taxon>
        <taxon>Pseudomonadati</taxon>
        <taxon>Thermodesulfobacteriota</taxon>
        <taxon>Desulfovibrionia</taxon>
        <taxon>Desulfovibrionales</taxon>
        <taxon>Desulfovibrionaceae</taxon>
        <taxon>Desulfovibrio</taxon>
    </lineage>
</organism>
<name>A0A1X7CYW3_9BACT</name>
<accession>A0A1X7CYW3</accession>
<dbReference type="RefSeq" id="WP_085100447.1">
    <property type="nucleotide sequence ID" value="NZ_FWZU01000002.1"/>
</dbReference>
<sequence length="255" mass="29187">MITIPMAGLSSRFKKAGYTKPKYMLEAGGKTLFELSVQSFNKYFDEIPFMFIMRDECNTFDFVKQQCKTLGIKKTIFHVLASPTRGQADTVRIGLETNGIVSDEPLTIFNIDSFIPGFSYPEWLDNCDGYLEVFHDDGEHWSFIKPDSRNADFVAYTAEKQRISDLCSNGLYHFSRCSDFLEAATHQSSTENKDLQGGEMYVAPLYNYLISSGRKIRYNIIPKDKMFFCGTPDEYDFFIQNSIEQYTQQSSGAEL</sequence>
<dbReference type="Gene3D" id="3.90.550.10">
    <property type="entry name" value="Spore Coat Polysaccharide Biosynthesis Protein SpsA, Chain A"/>
    <property type="match status" value="1"/>
</dbReference>
<dbReference type="PIRSF" id="PIRSF028162">
    <property type="entry name" value="BcbE_prd"/>
    <property type="match status" value="1"/>
</dbReference>
<dbReference type="AlphaFoldDB" id="A0A1X7CYW3"/>
<dbReference type="OrthoDB" id="9788272at2"/>
<keyword evidence="2" id="KW-1185">Reference proteome</keyword>
<dbReference type="EMBL" id="FWZU01000002">
    <property type="protein sequence ID" value="SMF05608.1"/>
    <property type="molecule type" value="Genomic_DNA"/>
</dbReference>
<proteinExistence type="predicted"/>
<dbReference type="SUPFAM" id="SSF53448">
    <property type="entry name" value="Nucleotide-diphospho-sugar transferases"/>
    <property type="match status" value="1"/>
</dbReference>
<gene>
    <name evidence="1" type="ORF">SAMN06295933_1446</name>
</gene>
<dbReference type="InterPro" id="IPR016873">
    <property type="entry name" value="Caps_polysacc_synth_BcbE_prd"/>
</dbReference>
<dbReference type="STRING" id="1519643.SAMN06295933_1446"/>
<evidence type="ECO:0000313" key="1">
    <source>
        <dbReference type="EMBL" id="SMF05608.1"/>
    </source>
</evidence>
<dbReference type="CDD" id="cd04183">
    <property type="entry name" value="GT2_BcE_like"/>
    <property type="match status" value="1"/>
</dbReference>
<evidence type="ECO:0000313" key="2">
    <source>
        <dbReference type="Proteomes" id="UP000192906"/>
    </source>
</evidence>
<protein>
    <recommendedName>
        <fullName evidence="3">Capsular biosynthesis protein</fullName>
    </recommendedName>
</protein>
<evidence type="ECO:0008006" key="3">
    <source>
        <dbReference type="Google" id="ProtNLM"/>
    </source>
</evidence>